<dbReference type="RefSeq" id="WP_126780109.1">
    <property type="nucleotide sequence ID" value="NZ_NGJU01000011.1"/>
</dbReference>
<keyword evidence="4" id="KW-1185">Reference proteome</keyword>
<keyword evidence="1" id="KW-0547">Nucleotide-binding</keyword>
<dbReference type="AlphaFoldDB" id="A0A429ZNF9"/>
<evidence type="ECO:0000313" key="4">
    <source>
        <dbReference type="Proteomes" id="UP000287239"/>
    </source>
</evidence>
<evidence type="ECO:0000256" key="1">
    <source>
        <dbReference type="PROSITE-ProRule" id="PRU00409"/>
    </source>
</evidence>
<gene>
    <name evidence="3" type="ORF">CBF35_08550</name>
</gene>
<dbReference type="Gene3D" id="3.30.470.20">
    <property type="entry name" value="ATP-grasp fold, B domain"/>
    <property type="match status" value="1"/>
</dbReference>
<accession>A0A429ZNF9</accession>
<evidence type="ECO:0000313" key="3">
    <source>
        <dbReference type="EMBL" id="RST95225.1"/>
    </source>
</evidence>
<reference evidence="3 4" key="1">
    <citation type="submission" date="2017-05" db="EMBL/GenBank/DDBJ databases">
        <title>Vagococcus spp. assemblies.</title>
        <authorList>
            <person name="Gulvik C.A."/>
        </authorList>
    </citation>
    <scope>NUCLEOTIDE SEQUENCE [LARGE SCALE GENOMIC DNA]</scope>
    <source>
        <strain evidence="3 4">NCFB 2777</strain>
    </source>
</reference>
<sequence>MKKDFLAVILGTDVNAYGMARSVHIAYDEKSLCVGKGRLMMTADSKICDVDVIDSQTDEAFISELINKAIKLKENYQQLILFPASDVYSELIVNHEDQLKEHFLIPLPNMNLFNQMKLKEEFYKLCDSHKLPYAKTIIAESHNYEEQSKKLTVPLVIKPSNSITYTDLDFPGKKKAFIVNQAAEVLPILKSIYETGYQEPMIIQDFIPGDDTNMRVLNSYSNQQGEVLKLSMGQPLLEDVTPFLIGNYVAIINNQDKEACLKFKAFLENSQYTGFANFDMKYDSRDQTFKVFEINMRLGRSSFFSTAFGSNLLQAAIEDLVYNRPSTELFENKEEQMLWLGVPKEVAETYVTDPVLQAVVKECISKDAVVNTLTYNKDKSFMRNRKINKYYQSYVDRYKEYFKEKGEI</sequence>
<dbReference type="OrthoDB" id="5420347at2"/>
<dbReference type="InterPro" id="IPR011761">
    <property type="entry name" value="ATP-grasp"/>
</dbReference>
<proteinExistence type="predicted"/>
<evidence type="ECO:0000259" key="2">
    <source>
        <dbReference type="PROSITE" id="PS50975"/>
    </source>
</evidence>
<comment type="caution">
    <text evidence="3">The sequence shown here is derived from an EMBL/GenBank/DDBJ whole genome shotgun (WGS) entry which is preliminary data.</text>
</comment>
<keyword evidence="1" id="KW-0067">ATP-binding</keyword>
<feature type="domain" description="ATP-grasp" evidence="2">
    <location>
        <begin position="123"/>
        <end position="321"/>
    </location>
</feature>
<dbReference type="EMBL" id="NGJU01000011">
    <property type="protein sequence ID" value="RST95225.1"/>
    <property type="molecule type" value="Genomic_DNA"/>
</dbReference>
<dbReference type="SUPFAM" id="SSF56059">
    <property type="entry name" value="Glutathione synthetase ATP-binding domain-like"/>
    <property type="match status" value="1"/>
</dbReference>
<dbReference type="GO" id="GO:0046872">
    <property type="term" value="F:metal ion binding"/>
    <property type="evidence" value="ECO:0007669"/>
    <property type="project" value="InterPro"/>
</dbReference>
<name>A0A429ZNF9_9ENTE</name>
<organism evidence="3 4">
    <name type="scientific">Vagococcus salmoninarum</name>
    <dbReference type="NCBI Taxonomy" id="2739"/>
    <lineage>
        <taxon>Bacteria</taxon>
        <taxon>Bacillati</taxon>
        <taxon>Bacillota</taxon>
        <taxon>Bacilli</taxon>
        <taxon>Lactobacillales</taxon>
        <taxon>Enterococcaceae</taxon>
        <taxon>Vagococcus</taxon>
    </lineage>
</organism>
<dbReference type="PROSITE" id="PS50975">
    <property type="entry name" value="ATP_GRASP"/>
    <property type="match status" value="1"/>
</dbReference>
<protein>
    <recommendedName>
        <fullName evidence="2">ATP-grasp domain-containing protein</fullName>
    </recommendedName>
</protein>
<dbReference type="GeneID" id="98568418"/>
<dbReference type="GO" id="GO:0005524">
    <property type="term" value="F:ATP binding"/>
    <property type="evidence" value="ECO:0007669"/>
    <property type="project" value="UniProtKB-UniRule"/>
</dbReference>
<dbReference type="Proteomes" id="UP000287239">
    <property type="component" value="Unassembled WGS sequence"/>
</dbReference>